<gene>
    <name evidence="1" type="ORF">AFUS01_LOCUS5294</name>
</gene>
<dbReference type="EMBL" id="CAJVCH010033622">
    <property type="protein sequence ID" value="CAG7714142.1"/>
    <property type="molecule type" value="Genomic_DNA"/>
</dbReference>
<dbReference type="AlphaFoldDB" id="A0A8J2JX59"/>
<protein>
    <submittedName>
        <fullName evidence="1">Uncharacterized protein</fullName>
    </submittedName>
</protein>
<proteinExistence type="predicted"/>
<reference evidence="1" key="1">
    <citation type="submission" date="2021-06" db="EMBL/GenBank/DDBJ databases">
        <authorList>
            <person name="Hodson N. C."/>
            <person name="Mongue J. A."/>
            <person name="Jaron S. K."/>
        </authorList>
    </citation>
    <scope>NUCLEOTIDE SEQUENCE</scope>
</reference>
<organism evidence="1 2">
    <name type="scientific">Allacma fusca</name>
    <dbReference type="NCBI Taxonomy" id="39272"/>
    <lineage>
        <taxon>Eukaryota</taxon>
        <taxon>Metazoa</taxon>
        <taxon>Ecdysozoa</taxon>
        <taxon>Arthropoda</taxon>
        <taxon>Hexapoda</taxon>
        <taxon>Collembola</taxon>
        <taxon>Symphypleona</taxon>
        <taxon>Sminthuridae</taxon>
        <taxon>Allacma</taxon>
    </lineage>
</organism>
<accession>A0A8J2JX59</accession>
<keyword evidence="2" id="KW-1185">Reference proteome</keyword>
<evidence type="ECO:0000313" key="1">
    <source>
        <dbReference type="EMBL" id="CAG7714142.1"/>
    </source>
</evidence>
<name>A0A8J2JX59_9HEXA</name>
<dbReference type="Proteomes" id="UP000708208">
    <property type="component" value="Unassembled WGS sequence"/>
</dbReference>
<comment type="caution">
    <text evidence="1">The sequence shown here is derived from an EMBL/GenBank/DDBJ whole genome shotgun (WGS) entry which is preliminary data.</text>
</comment>
<sequence>MPNIKARLKPSPVSSIPRRSRYRLLKKVKHGVFSAEEINFIPESSLTTEQMAVANNIHEDREIRDDHTQDWPSCSLKEMLEPDSDHCENYSNLNKQEKLLLINAFLLKHCLTKDAVEDLLTLLKFISPSDTDIPGSHFLLKKSIQIDQNHCTQQNVCNNFKSHADQISEKRNNSIIATQDNKIWLIQKLVYVNFAGGVGVVVAQRVHGLPDATNI</sequence>
<evidence type="ECO:0000313" key="2">
    <source>
        <dbReference type="Proteomes" id="UP000708208"/>
    </source>
</evidence>